<dbReference type="HAMAP" id="MF_01478">
    <property type="entry name" value="Ribosomal_L12_arch"/>
    <property type="match status" value="1"/>
</dbReference>
<dbReference type="Proteomes" id="UP001430356">
    <property type="component" value="Unassembled WGS sequence"/>
</dbReference>
<name>A0AAW0EP00_9TRYP</name>
<evidence type="ECO:0000256" key="4">
    <source>
        <dbReference type="ARBA" id="ARBA00022553"/>
    </source>
</evidence>
<evidence type="ECO:0000256" key="2">
    <source>
        <dbReference type="ARBA" id="ARBA00005436"/>
    </source>
</evidence>
<accession>A0AAW0EP00</accession>
<proteinExistence type="inferred from homology"/>
<dbReference type="InterPro" id="IPR038716">
    <property type="entry name" value="P1/P2_N_sf"/>
</dbReference>
<dbReference type="GO" id="GO:0022625">
    <property type="term" value="C:cytosolic large ribosomal subunit"/>
    <property type="evidence" value="ECO:0007669"/>
    <property type="project" value="InterPro"/>
</dbReference>
<reference evidence="8 9" key="1">
    <citation type="journal article" date="2021" name="MBio">
        <title>A New Model Trypanosomatid, Novymonas esmeraldas: Genomic Perception of Its 'Candidatus Pandoraea novymonadis' Endosymbiont.</title>
        <authorList>
            <person name="Zakharova A."/>
            <person name="Saura A."/>
            <person name="Butenko A."/>
            <person name="Podesvova L."/>
            <person name="Warmusova S."/>
            <person name="Kostygov A.Y."/>
            <person name="Nenarokova A."/>
            <person name="Lukes J."/>
            <person name="Opperdoes F.R."/>
            <person name="Yurchenko V."/>
        </authorList>
    </citation>
    <scope>NUCLEOTIDE SEQUENCE [LARGE SCALE GENOMIC DNA]</scope>
    <source>
        <strain evidence="8 9">E262AT.01</strain>
    </source>
</reference>
<feature type="region of interest" description="Disordered" evidence="7">
    <location>
        <begin position="82"/>
        <end position="108"/>
    </location>
</feature>
<evidence type="ECO:0000256" key="5">
    <source>
        <dbReference type="ARBA" id="ARBA00022980"/>
    </source>
</evidence>
<dbReference type="PANTHER" id="PTHR21141:SF58">
    <property type="entry name" value="ACIDIC RIBOSOMAL PROTEIN P2, PUTATIVE-RELATED"/>
    <property type="match status" value="1"/>
</dbReference>
<keyword evidence="4" id="KW-0597">Phosphoprotein</keyword>
<gene>
    <name evidence="8" type="ORF">NESM_000468400</name>
</gene>
<evidence type="ECO:0000256" key="6">
    <source>
        <dbReference type="ARBA" id="ARBA00023274"/>
    </source>
</evidence>
<dbReference type="EMBL" id="JAECZO010000053">
    <property type="protein sequence ID" value="KAK7195414.1"/>
    <property type="molecule type" value="Genomic_DNA"/>
</dbReference>
<dbReference type="PRINTS" id="PR00456">
    <property type="entry name" value="RIBOSOMALP2"/>
</dbReference>
<evidence type="ECO:0000256" key="3">
    <source>
        <dbReference type="ARBA" id="ARBA00011266"/>
    </source>
</evidence>
<dbReference type="GO" id="GO:0002182">
    <property type="term" value="P:cytoplasmic translational elongation"/>
    <property type="evidence" value="ECO:0007669"/>
    <property type="project" value="InterPro"/>
</dbReference>
<evidence type="ECO:0000256" key="7">
    <source>
        <dbReference type="SAM" id="MobiDB-lite"/>
    </source>
</evidence>
<sequence length="108" mass="10666">MQYLAAYALVALSGKAPTKAAVQAVLKAAGVAGDSSRIDALFSELDGKNFDEVMAEGRTKLVGSGSAAPASSGAAAPAAGASAAAAAEAKKEEPEEEADDDMGFGLFD</sequence>
<dbReference type="InterPro" id="IPR027534">
    <property type="entry name" value="Ribosomal_P1/P2"/>
</dbReference>
<dbReference type="Pfam" id="PF00428">
    <property type="entry name" value="Ribosomal_60s"/>
    <property type="match status" value="1"/>
</dbReference>
<keyword evidence="9" id="KW-1185">Reference proteome</keyword>
<evidence type="ECO:0000313" key="8">
    <source>
        <dbReference type="EMBL" id="KAK7195414.1"/>
    </source>
</evidence>
<organism evidence="8 9">
    <name type="scientific">Novymonas esmeraldas</name>
    <dbReference type="NCBI Taxonomy" id="1808958"/>
    <lineage>
        <taxon>Eukaryota</taxon>
        <taxon>Discoba</taxon>
        <taxon>Euglenozoa</taxon>
        <taxon>Kinetoplastea</taxon>
        <taxon>Metakinetoplastina</taxon>
        <taxon>Trypanosomatida</taxon>
        <taxon>Trypanosomatidae</taxon>
        <taxon>Novymonas</taxon>
    </lineage>
</organism>
<dbReference type="InterPro" id="IPR001859">
    <property type="entry name" value="Ribosomal_P1/P2_euk"/>
</dbReference>
<comment type="subunit">
    <text evidence="3">P1 and P2 exist as dimers at the large ribosomal subunit.</text>
</comment>
<dbReference type="AlphaFoldDB" id="A0AAW0EP00"/>
<comment type="similarity">
    <text evidence="2">Belongs to the eukaryotic ribosomal protein P1/P2 family.</text>
</comment>
<dbReference type="PANTHER" id="PTHR21141">
    <property type="entry name" value="60S ACIDIC RIBOSOMAL PROTEIN FAMILY MEMBER"/>
    <property type="match status" value="1"/>
</dbReference>
<dbReference type="CDD" id="cd05833">
    <property type="entry name" value="Ribosomal_P2"/>
    <property type="match status" value="1"/>
</dbReference>
<protein>
    <submittedName>
        <fullName evidence="8">60S acidic ribosomal protein P2</fullName>
    </submittedName>
</protein>
<dbReference type="InterPro" id="IPR044076">
    <property type="entry name" value="Ribosomal_P2"/>
</dbReference>
<comment type="caution">
    <text evidence="8">The sequence shown here is derived from an EMBL/GenBank/DDBJ whole genome shotgun (WGS) entry which is preliminary data.</text>
</comment>
<keyword evidence="6" id="KW-0687">Ribonucleoprotein</keyword>
<evidence type="ECO:0000256" key="1">
    <source>
        <dbReference type="ARBA" id="ARBA00003362"/>
    </source>
</evidence>
<dbReference type="Gene3D" id="1.10.10.1410">
    <property type="match status" value="1"/>
</dbReference>
<keyword evidence="5 8" id="KW-0689">Ribosomal protein</keyword>
<dbReference type="GO" id="GO:0003735">
    <property type="term" value="F:structural constituent of ribosome"/>
    <property type="evidence" value="ECO:0007669"/>
    <property type="project" value="InterPro"/>
</dbReference>
<dbReference type="FunFam" id="1.10.10.1410:FF:000002">
    <property type="entry name" value="60S acidic ribosomal protein P2"/>
    <property type="match status" value="1"/>
</dbReference>
<comment type="function">
    <text evidence="1">Plays an important role in the elongation step of protein synthesis.</text>
</comment>
<evidence type="ECO:0000313" key="9">
    <source>
        <dbReference type="Proteomes" id="UP001430356"/>
    </source>
</evidence>